<protein>
    <submittedName>
        <fullName evidence="5">Metal-dependent transcriptional regulator</fullName>
    </submittedName>
</protein>
<gene>
    <name evidence="5" type="ORF">DSAG12_02485</name>
</gene>
<dbReference type="GO" id="GO:0003700">
    <property type="term" value="F:DNA-binding transcription factor activity"/>
    <property type="evidence" value="ECO:0007669"/>
    <property type="project" value="InterPro"/>
</dbReference>
<reference evidence="5 6" key="2">
    <citation type="journal article" date="2024" name="Int. J. Syst. Evol. Microbiol.">
        <title>Promethearchaeum syntrophicum gen. nov., sp. nov., an anaerobic, obligately syntrophic archaeon, the first isolate of the lineage 'Asgard' archaea, and proposal of the new archaeal phylum Promethearchaeota phyl. nov. and kingdom Promethearchaeati regn. nov.</title>
        <authorList>
            <person name="Imachi H."/>
            <person name="Nobu M.K."/>
            <person name="Kato S."/>
            <person name="Takaki Y."/>
            <person name="Miyazaki M."/>
            <person name="Miyata M."/>
            <person name="Ogawara M."/>
            <person name="Saito Y."/>
            <person name="Sakai S."/>
            <person name="Tahara Y.O."/>
            <person name="Takano Y."/>
            <person name="Tasumi E."/>
            <person name="Uematsu K."/>
            <person name="Yoshimura T."/>
            <person name="Itoh T."/>
            <person name="Ohkuma M."/>
            <person name="Takai K."/>
        </authorList>
    </citation>
    <scope>NUCLEOTIDE SEQUENCE [LARGE SCALE GENOMIC DNA]</scope>
    <source>
        <strain evidence="5 6">MK-D1</strain>
    </source>
</reference>
<comment type="similarity">
    <text evidence="1">Belongs to the DtxR/MntR family.</text>
</comment>
<dbReference type="InterPro" id="IPR001367">
    <property type="entry name" value="Fe_dep_repressor"/>
</dbReference>
<keyword evidence="6" id="KW-1185">Reference proteome</keyword>
<evidence type="ECO:0000256" key="2">
    <source>
        <dbReference type="ARBA" id="ARBA00023015"/>
    </source>
</evidence>
<evidence type="ECO:0000256" key="3">
    <source>
        <dbReference type="ARBA" id="ARBA00023125"/>
    </source>
</evidence>
<dbReference type="InterPro" id="IPR050536">
    <property type="entry name" value="DtxR_MntR_Metal-Reg"/>
</dbReference>
<reference evidence="5 6" key="1">
    <citation type="journal article" date="2020" name="Nature">
        <title>Isolation of an archaeon at the prokaryote-eukaryote interface.</title>
        <authorList>
            <person name="Imachi H."/>
            <person name="Nobu M.K."/>
            <person name="Nakahara N."/>
            <person name="Morono Y."/>
            <person name="Ogawara M."/>
            <person name="Takaki Y."/>
            <person name="Takano Y."/>
            <person name="Uematsu K."/>
            <person name="Ikuta T."/>
            <person name="Ito M."/>
            <person name="Matsui Y."/>
            <person name="Miyazaki M."/>
            <person name="Murata K."/>
            <person name="Saito Y."/>
            <person name="Sakai S."/>
            <person name="Song C."/>
            <person name="Tasumi E."/>
            <person name="Yamanaka Y."/>
            <person name="Yamaguchi T."/>
            <person name="Kamagata Y."/>
            <person name="Tamaki H."/>
            <person name="Takai K."/>
        </authorList>
    </citation>
    <scope>NUCLEOTIDE SEQUENCE [LARGE SCALE GENOMIC DNA]</scope>
    <source>
        <strain evidence="5 6">MK-D1</strain>
    </source>
</reference>
<dbReference type="PROSITE" id="PS50944">
    <property type="entry name" value="HTH_DTXR"/>
    <property type="match status" value="1"/>
</dbReference>
<dbReference type="InterPro" id="IPR036388">
    <property type="entry name" value="WH-like_DNA-bd_sf"/>
</dbReference>
<dbReference type="Pfam" id="PF02742">
    <property type="entry name" value="Fe_dep_repr_C"/>
    <property type="match status" value="1"/>
</dbReference>
<dbReference type="KEGG" id="psyt:DSAG12_02485"/>
<dbReference type="InterPro" id="IPR036421">
    <property type="entry name" value="Fe_dep_repressor_sf"/>
</dbReference>
<accession>A0A5B9DCC5</accession>
<evidence type="ECO:0000256" key="1">
    <source>
        <dbReference type="ARBA" id="ARBA00007871"/>
    </source>
</evidence>
<evidence type="ECO:0000256" key="4">
    <source>
        <dbReference type="ARBA" id="ARBA00023163"/>
    </source>
</evidence>
<evidence type="ECO:0000313" key="5">
    <source>
        <dbReference type="EMBL" id="QEE16655.2"/>
    </source>
</evidence>
<name>A0A5B9DCC5_9ARCH</name>
<proteinExistence type="inferred from homology"/>
<dbReference type="GO" id="GO:0046914">
    <property type="term" value="F:transition metal ion binding"/>
    <property type="evidence" value="ECO:0007669"/>
    <property type="project" value="InterPro"/>
</dbReference>
<keyword evidence="3" id="KW-0238">DNA-binding</keyword>
<organism evidence="5 6">
    <name type="scientific">Promethearchaeum syntrophicum</name>
    <dbReference type="NCBI Taxonomy" id="2594042"/>
    <lineage>
        <taxon>Archaea</taxon>
        <taxon>Promethearchaeati</taxon>
        <taxon>Promethearchaeota</taxon>
        <taxon>Promethearchaeia</taxon>
        <taxon>Promethearchaeales</taxon>
        <taxon>Promethearchaeaceae</taxon>
        <taxon>Promethearchaeum</taxon>
    </lineage>
</organism>
<dbReference type="PANTHER" id="PTHR33238">
    <property type="entry name" value="IRON (METAL) DEPENDENT REPRESSOR, DTXR FAMILY"/>
    <property type="match status" value="1"/>
</dbReference>
<keyword evidence="4" id="KW-0804">Transcription</keyword>
<dbReference type="GO" id="GO:0046983">
    <property type="term" value="F:protein dimerization activity"/>
    <property type="evidence" value="ECO:0007669"/>
    <property type="project" value="InterPro"/>
</dbReference>
<dbReference type="SMART" id="SM00529">
    <property type="entry name" value="HTH_DTXR"/>
    <property type="match status" value="1"/>
</dbReference>
<dbReference type="SUPFAM" id="SSF46785">
    <property type="entry name" value="Winged helix' DNA-binding domain"/>
    <property type="match status" value="1"/>
</dbReference>
<dbReference type="SUPFAM" id="SSF47979">
    <property type="entry name" value="Iron-dependent repressor protein, dimerization domain"/>
    <property type="match status" value="1"/>
</dbReference>
<dbReference type="AlphaFoldDB" id="A0A5B9DCC5"/>
<dbReference type="Gene3D" id="1.10.60.10">
    <property type="entry name" value="Iron dependent repressor, metal binding and dimerisation domain"/>
    <property type="match status" value="1"/>
</dbReference>
<dbReference type="GO" id="GO:0003677">
    <property type="term" value="F:DNA binding"/>
    <property type="evidence" value="ECO:0007669"/>
    <property type="project" value="UniProtKB-KW"/>
</dbReference>
<dbReference type="InterPro" id="IPR022689">
    <property type="entry name" value="Iron_dep_repressor"/>
</dbReference>
<dbReference type="PANTHER" id="PTHR33238:SF7">
    <property type="entry name" value="IRON-DEPENDENT TRANSCRIPTIONAL REGULATOR"/>
    <property type="match status" value="1"/>
</dbReference>
<keyword evidence="2" id="KW-0805">Transcription regulation</keyword>
<evidence type="ECO:0000313" key="6">
    <source>
        <dbReference type="Proteomes" id="UP000321408"/>
    </source>
</evidence>
<sequence length="219" mass="25539">MEKKMDSDLKKTSSDPSIYKSVTNRDKIYSESYDEYVEAIYRLSLKNPMGWVKNKEISERLKVKAPSVSNMLEKLASAKLIEWKPRSGIRLSKKGKDRGKELIMNHVVMELFFERILNMTDPDQIDKLACEFEHHITPDIKIRLMNLLGIDENLSNVDNFIVDDKLPKHIITRSIYPENHIMALLGSIENDLKKKISSDSNNEKIVEEVFKTYKKKYQN</sequence>
<dbReference type="EMBL" id="CP042905">
    <property type="protein sequence ID" value="QEE16655.2"/>
    <property type="molecule type" value="Genomic_DNA"/>
</dbReference>
<dbReference type="InterPro" id="IPR036390">
    <property type="entry name" value="WH_DNA-bd_sf"/>
</dbReference>
<dbReference type="Gene3D" id="1.10.10.10">
    <property type="entry name" value="Winged helix-like DNA-binding domain superfamily/Winged helix DNA-binding domain"/>
    <property type="match status" value="1"/>
</dbReference>
<dbReference type="InterPro" id="IPR022687">
    <property type="entry name" value="HTH_DTXR"/>
</dbReference>
<dbReference type="Pfam" id="PF01325">
    <property type="entry name" value="Fe_dep_repress"/>
    <property type="match status" value="1"/>
</dbReference>
<dbReference type="Proteomes" id="UP000321408">
    <property type="component" value="Chromosome"/>
</dbReference>